<evidence type="ECO:0000256" key="1">
    <source>
        <dbReference type="ARBA" id="ARBA00004651"/>
    </source>
</evidence>
<proteinExistence type="predicted"/>
<name>A0A3D0WGA7_9SPHN</name>
<evidence type="ECO:0000256" key="6">
    <source>
        <dbReference type="ARBA" id="ARBA00022989"/>
    </source>
</evidence>
<protein>
    <recommendedName>
        <fullName evidence="11">Glycosyltransferase RgtA/B/C/D-like domain-containing protein</fullName>
    </recommendedName>
</protein>
<reference evidence="9 10" key="1">
    <citation type="journal article" date="2018" name="Nat. Biotechnol.">
        <title>A standardized bacterial taxonomy based on genome phylogeny substantially revises the tree of life.</title>
        <authorList>
            <person name="Parks D.H."/>
            <person name="Chuvochina M."/>
            <person name="Waite D.W."/>
            <person name="Rinke C."/>
            <person name="Skarshewski A."/>
            <person name="Chaumeil P.A."/>
            <person name="Hugenholtz P."/>
        </authorList>
    </citation>
    <scope>NUCLEOTIDE SEQUENCE [LARGE SCALE GENOMIC DNA]</scope>
    <source>
        <strain evidence="9">UBA9015</strain>
    </source>
</reference>
<dbReference type="InterPro" id="IPR050297">
    <property type="entry name" value="LipidA_mod_glycosyltrf_83"/>
</dbReference>
<dbReference type="GO" id="GO:0016763">
    <property type="term" value="F:pentosyltransferase activity"/>
    <property type="evidence" value="ECO:0007669"/>
    <property type="project" value="TreeGrafter"/>
</dbReference>
<dbReference type="PANTHER" id="PTHR33908:SF11">
    <property type="entry name" value="MEMBRANE PROTEIN"/>
    <property type="match status" value="1"/>
</dbReference>
<feature type="transmembrane region" description="Helical" evidence="8">
    <location>
        <begin position="181"/>
        <end position="211"/>
    </location>
</feature>
<feature type="transmembrane region" description="Helical" evidence="8">
    <location>
        <begin position="151"/>
        <end position="169"/>
    </location>
</feature>
<dbReference type="Proteomes" id="UP000262699">
    <property type="component" value="Unassembled WGS sequence"/>
</dbReference>
<evidence type="ECO:0000256" key="3">
    <source>
        <dbReference type="ARBA" id="ARBA00022676"/>
    </source>
</evidence>
<feature type="transmembrane region" description="Helical" evidence="8">
    <location>
        <begin position="309"/>
        <end position="326"/>
    </location>
</feature>
<keyword evidence="2" id="KW-1003">Cell membrane</keyword>
<evidence type="ECO:0000313" key="9">
    <source>
        <dbReference type="EMBL" id="HCB77024.1"/>
    </source>
</evidence>
<feature type="transmembrane region" description="Helical" evidence="8">
    <location>
        <begin position="99"/>
        <end position="121"/>
    </location>
</feature>
<keyword evidence="7 8" id="KW-0472">Membrane</keyword>
<evidence type="ECO:0008006" key="11">
    <source>
        <dbReference type="Google" id="ProtNLM"/>
    </source>
</evidence>
<evidence type="ECO:0000256" key="7">
    <source>
        <dbReference type="ARBA" id="ARBA00023136"/>
    </source>
</evidence>
<feature type="transmembrane region" description="Helical" evidence="8">
    <location>
        <begin position="269"/>
        <end position="289"/>
    </location>
</feature>
<dbReference type="PANTHER" id="PTHR33908">
    <property type="entry name" value="MANNOSYLTRANSFERASE YKCB-RELATED"/>
    <property type="match status" value="1"/>
</dbReference>
<evidence type="ECO:0000313" key="10">
    <source>
        <dbReference type="Proteomes" id="UP000262699"/>
    </source>
</evidence>
<evidence type="ECO:0000256" key="5">
    <source>
        <dbReference type="ARBA" id="ARBA00022692"/>
    </source>
</evidence>
<dbReference type="GO" id="GO:0009103">
    <property type="term" value="P:lipopolysaccharide biosynthetic process"/>
    <property type="evidence" value="ECO:0007669"/>
    <property type="project" value="UniProtKB-ARBA"/>
</dbReference>
<organism evidence="9 10">
    <name type="scientific">Sphingomonas bacterium</name>
    <dbReference type="NCBI Taxonomy" id="1895847"/>
    <lineage>
        <taxon>Bacteria</taxon>
        <taxon>Pseudomonadati</taxon>
        <taxon>Pseudomonadota</taxon>
        <taxon>Alphaproteobacteria</taxon>
        <taxon>Sphingomonadales</taxon>
        <taxon>Sphingomonadaceae</taxon>
        <taxon>Sphingomonas</taxon>
    </lineage>
</organism>
<comment type="caution">
    <text evidence="9">The sequence shown here is derived from an EMBL/GenBank/DDBJ whole genome shotgun (WGS) entry which is preliminary data.</text>
</comment>
<dbReference type="EMBL" id="DOYJ01000356">
    <property type="protein sequence ID" value="HCB77024.1"/>
    <property type="molecule type" value="Genomic_DNA"/>
</dbReference>
<keyword evidence="5 8" id="KW-0812">Transmembrane</keyword>
<sequence>MKWRVDRLRAPFSFSASIGRAAWQPRWIDAALILCGAALILRWGLIGDPLAGYDEQFYLLVGQRWLDGALPYVDIWDRKPPGLFALYAAAAALGSGGVLAYQLLATGVAAATALIIAAIVARHEARSVGIACGLLYLLYLTPLRGDVGQAPVFYNALIAAAALAVFAAWPRLETQRGHALAVAAMLACGAALTIKTTVIFESAAFGIALLIGSRRAGLGWPAIARRAGLFMAIGATPFLLFAAWFAAHGALDAFWFANARSAMLRRHDWAWADAIQLGFLLASLAPLALLGMLGWRHRSVSQRAEQELMLGWLAAAAIGVVSVGIYHEHYALPMLVPLAIVAAPFIARGPLRLSLLALIAAAPLYAALVEAPRQGAHDRADWQAIAAAIPARVRHECMFVFAGPPILYQATDACLVSRFAFPDHLASAGEAGALGIDPSAELHRVLAARPAVIVTDDDPYALMRSAAATARVDAVLARDYRLRARIRTRFFEHDRTLLIWVHNG</sequence>
<dbReference type="GO" id="GO:0005886">
    <property type="term" value="C:plasma membrane"/>
    <property type="evidence" value="ECO:0007669"/>
    <property type="project" value="UniProtKB-SubCell"/>
</dbReference>
<accession>A0A3D0WGA7</accession>
<evidence type="ECO:0000256" key="4">
    <source>
        <dbReference type="ARBA" id="ARBA00022679"/>
    </source>
</evidence>
<evidence type="ECO:0000256" key="2">
    <source>
        <dbReference type="ARBA" id="ARBA00022475"/>
    </source>
</evidence>
<feature type="transmembrane region" description="Helical" evidence="8">
    <location>
        <begin position="353"/>
        <end position="369"/>
    </location>
</feature>
<keyword evidence="3" id="KW-0328">Glycosyltransferase</keyword>
<dbReference type="AlphaFoldDB" id="A0A3D0WGA7"/>
<keyword evidence="4" id="KW-0808">Transferase</keyword>
<comment type="subcellular location">
    <subcellularLocation>
        <location evidence="1">Cell membrane</location>
        <topology evidence="1">Multi-pass membrane protein</topology>
    </subcellularLocation>
</comment>
<keyword evidence="6 8" id="KW-1133">Transmembrane helix</keyword>
<feature type="transmembrane region" description="Helical" evidence="8">
    <location>
        <begin position="231"/>
        <end position="257"/>
    </location>
</feature>
<feature type="transmembrane region" description="Helical" evidence="8">
    <location>
        <begin position="27"/>
        <end position="45"/>
    </location>
</feature>
<gene>
    <name evidence="9" type="ORF">DEP91_12785</name>
</gene>
<evidence type="ECO:0000256" key="8">
    <source>
        <dbReference type="SAM" id="Phobius"/>
    </source>
</evidence>